<dbReference type="OrthoDB" id="1925036at2759"/>
<evidence type="ECO:0000256" key="7">
    <source>
        <dbReference type="SAM" id="MobiDB-lite"/>
    </source>
</evidence>
<organism evidence="9 10">
    <name type="scientific">Punica granatum</name>
    <name type="common">Pomegranate</name>
    <dbReference type="NCBI Taxonomy" id="22663"/>
    <lineage>
        <taxon>Eukaryota</taxon>
        <taxon>Viridiplantae</taxon>
        <taxon>Streptophyta</taxon>
        <taxon>Embryophyta</taxon>
        <taxon>Tracheophyta</taxon>
        <taxon>Spermatophyta</taxon>
        <taxon>Magnoliopsida</taxon>
        <taxon>eudicotyledons</taxon>
        <taxon>Gunneridae</taxon>
        <taxon>Pentapetalae</taxon>
        <taxon>rosids</taxon>
        <taxon>malvids</taxon>
        <taxon>Myrtales</taxon>
        <taxon>Lythraceae</taxon>
        <taxon>Punica</taxon>
    </lineage>
</organism>
<dbReference type="Pfam" id="PF04570">
    <property type="entry name" value="zf-FLZ"/>
    <property type="match status" value="1"/>
</dbReference>
<dbReference type="Proteomes" id="UP000515151">
    <property type="component" value="Chromosome 8"/>
</dbReference>
<evidence type="ECO:0000256" key="4">
    <source>
        <dbReference type="ARBA" id="ARBA00022723"/>
    </source>
</evidence>
<keyword evidence="4" id="KW-0479">Metal-binding</keyword>
<gene>
    <name evidence="12" type="primary">LOC116215859</name>
    <name evidence="9" type="ORF">CDL15_Pgr006573</name>
</gene>
<evidence type="ECO:0000313" key="11">
    <source>
        <dbReference type="Proteomes" id="UP000515151"/>
    </source>
</evidence>
<feature type="region of interest" description="Disordered" evidence="7">
    <location>
        <begin position="114"/>
        <end position="150"/>
    </location>
</feature>
<keyword evidence="5" id="KW-0863">Zinc-finger</keyword>
<dbReference type="Proteomes" id="UP000197138">
    <property type="component" value="Unassembled WGS sequence"/>
</dbReference>
<evidence type="ECO:0000313" key="12">
    <source>
        <dbReference type="RefSeq" id="XP_031407514.1"/>
    </source>
</evidence>
<name>A0A218Y123_PUNGR</name>
<dbReference type="GO" id="GO:0005737">
    <property type="term" value="C:cytoplasm"/>
    <property type="evidence" value="ECO:0007669"/>
    <property type="project" value="UniProtKB-SubCell"/>
</dbReference>
<evidence type="ECO:0000256" key="1">
    <source>
        <dbReference type="ARBA" id="ARBA00004496"/>
    </source>
</evidence>
<dbReference type="GeneID" id="116215859"/>
<accession>A0A218Y123</accession>
<evidence type="ECO:0000313" key="9">
    <source>
        <dbReference type="EMBL" id="OWM90252.1"/>
    </source>
</evidence>
<reference evidence="9" key="2">
    <citation type="submission" date="2017-06" db="EMBL/GenBank/DDBJ databases">
        <title>The pomegranate genome and the genomics of punicalagin biosynthesis.</title>
        <authorList>
            <person name="Xu C."/>
        </authorList>
    </citation>
    <scope>NUCLEOTIDE SEQUENCE [LARGE SCALE GENOMIC DNA]</scope>
    <source>
        <tissue evidence="9">Fresh leaf</tissue>
    </source>
</reference>
<evidence type="ECO:0000256" key="6">
    <source>
        <dbReference type="PROSITE-ProRule" id="PRU01131"/>
    </source>
</evidence>
<keyword evidence="3" id="KW-0963">Cytoplasm</keyword>
<keyword evidence="5" id="KW-0862">Zinc</keyword>
<reference evidence="12" key="4">
    <citation type="submission" date="2025-04" db="UniProtKB">
        <authorList>
            <consortium name="RefSeq"/>
        </authorList>
    </citation>
    <scope>IDENTIFICATION</scope>
    <source>
        <tissue evidence="12">Leaf</tissue>
    </source>
</reference>
<protein>
    <submittedName>
        <fullName evidence="12">FCS-Like Zinc finger 6-like</fullName>
    </submittedName>
</protein>
<feature type="compositionally biased region" description="Basic and acidic residues" evidence="7">
    <location>
        <begin position="114"/>
        <end position="131"/>
    </location>
</feature>
<reference evidence="11" key="3">
    <citation type="journal article" date="2020" name="Plant Biotechnol. J.">
        <title>The pomegranate (Punica granatum L.) draft genome dissects genetic divergence between soft- and hard-seeded cultivars.</title>
        <authorList>
            <person name="Luo X."/>
            <person name="Li H."/>
            <person name="Wu Z."/>
            <person name="Yao W."/>
            <person name="Zhao P."/>
            <person name="Cao D."/>
            <person name="Yu H."/>
            <person name="Li K."/>
            <person name="Poudel K."/>
            <person name="Zhao D."/>
            <person name="Zhang F."/>
            <person name="Xia X."/>
            <person name="Chen L."/>
            <person name="Wang Q."/>
            <person name="Jing D."/>
            <person name="Cao S."/>
        </authorList>
    </citation>
    <scope>NUCLEOTIDE SEQUENCE [LARGE SCALE GENOMIC DNA]</scope>
</reference>
<dbReference type="PANTHER" id="PTHR33059">
    <property type="entry name" value="FCS-LIKE ZINC FINGER 5"/>
    <property type="match status" value="1"/>
</dbReference>
<dbReference type="EMBL" id="MTKT01000553">
    <property type="protein sequence ID" value="OWM90252.1"/>
    <property type="molecule type" value="Genomic_DNA"/>
</dbReference>
<dbReference type="AlphaFoldDB" id="A0A218Y123"/>
<dbReference type="RefSeq" id="XP_031407514.1">
    <property type="nucleotide sequence ID" value="XM_031551654.1"/>
</dbReference>
<evidence type="ECO:0000313" key="10">
    <source>
        <dbReference type="Proteomes" id="UP000197138"/>
    </source>
</evidence>
<evidence type="ECO:0000256" key="3">
    <source>
        <dbReference type="ARBA" id="ARBA00022490"/>
    </source>
</evidence>
<comment type="similarity">
    <text evidence="2">Belongs to the FLZ family.</text>
</comment>
<dbReference type="PROSITE" id="PS51795">
    <property type="entry name" value="ZF_FLZ"/>
    <property type="match status" value="1"/>
</dbReference>
<feature type="zinc finger region" description="FLZ-type" evidence="6">
    <location>
        <begin position="75"/>
        <end position="119"/>
    </location>
</feature>
<reference evidence="10" key="1">
    <citation type="journal article" date="2017" name="Plant J.">
        <title>The pomegranate (Punica granatum L.) genome and the genomics of punicalagin biosynthesis.</title>
        <authorList>
            <person name="Qin G."/>
            <person name="Xu C."/>
            <person name="Ming R."/>
            <person name="Tang H."/>
            <person name="Guyot R."/>
            <person name="Kramer E.M."/>
            <person name="Hu Y."/>
            <person name="Yi X."/>
            <person name="Qi Y."/>
            <person name="Xu X."/>
            <person name="Gao Z."/>
            <person name="Pan H."/>
            <person name="Jian J."/>
            <person name="Tian Y."/>
            <person name="Yue Z."/>
            <person name="Xu Y."/>
        </authorList>
    </citation>
    <scope>NUCLEOTIDE SEQUENCE [LARGE SCALE GENOMIC DNA]</scope>
    <source>
        <strain evidence="10">cv. Dabenzi</strain>
    </source>
</reference>
<sequence length="150" mass="16825">MTDVTFDLDTVDAAEAPPPDVRDLFHVGLGAIDPLVGRPLQGQIYETGLDQRPLGSFWPRNNHRRQSADCMETDHFLRSCRLCMRRLVPGRDIYMYRGDGAFCSEECRQQQMNDDERKEKCSLASKKKDDSSFAVKPKPSAAGETVAAAM</sequence>
<dbReference type="PANTHER" id="PTHR33059:SF4">
    <property type="entry name" value="FCS-LIKE ZINC FINGER 5"/>
    <property type="match status" value="1"/>
</dbReference>
<keyword evidence="11" id="KW-1185">Reference proteome</keyword>
<comment type="subcellular location">
    <subcellularLocation>
        <location evidence="1">Cytoplasm</location>
    </subcellularLocation>
</comment>
<dbReference type="InterPro" id="IPR007650">
    <property type="entry name" value="Zf-FLZ_dom"/>
</dbReference>
<feature type="domain" description="FLZ-type" evidence="8">
    <location>
        <begin position="75"/>
        <end position="119"/>
    </location>
</feature>
<evidence type="ECO:0000259" key="8">
    <source>
        <dbReference type="PROSITE" id="PS51795"/>
    </source>
</evidence>
<proteinExistence type="inferred from homology"/>
<evidence type="ECO:0000256" key="5">
    <source>
        <dbReference type="ARBA" id="ARBA00022771"/>
    </source>
</evidence>
<evidence type="ECO:0000256" key="2">
    <source>
        <dbReference type="ARBA" id="ARBA00009374"/>
    </source>
</evidence>
<dbReference type="GO" id="GO:0008270">
    <property type="term" value="F:zinc ion binding"/>
    <property type="evidence" value="ECO:0007669"/>
    <property type="project" value="UniProtKB-KW"/>
</dbReference>